<organism evidence="2 3">
    <name type="scientific">Cryomyces minteri</name>
    <dbReference type="NCBI Taxonomy" id="331657"/>
    <lineage>
        <taxon>Eukaryota</taxon>
        <taxon>Fungi</taxon>
        <taxon>Dikarya</taxon>
        <taxon>Ascomycota</taxon>
        <taxon>Pezizomycotina</taxon>
        <taxon>Dothideomycetes</taxon>
        <taxon>Dothideomycetes incertae sedis</taxon>
        <taxon>Cryomyces</taxon>
    </lineage>
</organism>
<comment type="caution">
    <text evidence="2">The sequence shown here is derived from an EMBL/GenBank/DDBJ whole genome shotgun (WGS) entry which is preliminary data.</text>
</comment>
<sequence length="104" mass="10752">MTTASTAVSILVVIVTLLAAAVYLFGVPPRLKRLLSNTAALLTVPTAASYLVKDQVDKLPASDQKDIKDLKAGLGNALGGSLQNPLGEIVGNTGDSLSSPYTDR</sequence>
<dbReference type="AlphaFoldDB" id="A0A4V5NFU9"/>
<gene>
    <name evidence="2" type="ORF">B0A49_04973</name>
</gene>
<evidence type="ECO:0000313" key="3">
    <source>
        <dbReference type="Proteomes" id="UP000308768"/>
    </source>
</evidence>
<dbReference type="Proteomes" id="UP000308768">
    <property type="component" value="Unassembled WGS sequence"/>
</dbReference>
<protein>
    <submittedName>
        <fullName evidence="2">Uncharacterized protein</fullName>
    </submittedName>
</protein>
<name>A0A4V5NFU9_9PEZI</name>
<reference evidence="2 3" key="1">
    <citation type="submission" date="2017-03" db="EMBL/GenBank/DDBJ databases">
        <title>Genomes of endolithic fungi from Antarctica.</title>
        <authorList>
            <person name="Coleine C."/>
            <person name="Masonjones S."/>
            <person name="Stajich J.E."/>
        </authorList>
    </citation>
    <scope>NUCLEOTIDE SEQUENCE [LARGE SCALE GENOMIC DNA]</scope>
    <source>
        <strain evidence="2 3">CCFEE 5187</strain>
    </source>
</reference>
<proteinExistence type="predicted"/>
<accession>A0A4V5NFU9</accession>
<feature type="transmembrane region" description="Helical" evidence="1">
    <location>
        <begin position="6"/>
        <end position="26"/>
    </location>
</feature>
<evidence type="ECO:0000256" key="1">
    <source>
        <dbReference type="SAM" id="Phobius"/>
    </source>
</evidence>
<keyword evidence="1" id="KW-1133">Transmembrane helix</keyword>
<keyword evidence="1" id="KW-0812">Transmembrane</keyword>
<keyword evidence="1" id="KW-0472">Membrane</keyword>
<keyword evidence="3" id="KW-1185">Reference proteome</keyword>
<dbReference type="OrthoDB" id="3001700at2759"/>
<dbReference type="EMBL" id="NAJN01001415">
    <property type="protein sequence ID" value="TKA63359.1"/>
    <property type="molecule type" value="Genomic_DNA"/>
</dbReference>
<evidence type="ECO:0000313" key="2">
    <source>
        <dbReference type="EMBL" id="TKA63359.1"/>
    </source>
</evidence>